<reference evidence="1 2" key="1">
    <citation type="submission" date="2018-08" db="EMBL/GenBank/DDBJ databases">
        <title>Recombination of ecologically and evolutionarily significant loci maintains genetic cohesion in the Pseudomonas syringae species complex.</title>
        <authorList>
            <person name="Dillon M."/>
            <person name="Thakur S."/>
            <person name="Almeida R.N.D."/>
            <person name="Weir B.S."/>
            <person name="Guttman D.S."/>
        </authorList>
    </citation>
    <scope>NUCLEOTIDE SEQUENCE [LARGE SCALE GENOMIC DNA]</scope>
    <source>
        <strain evidence="1 2">ICMP 4332</strain>
    </source>
</reference>
<protein>
    <submittedName>
        <fullName evidence="1">Uncharacterized protein</fullName>
    </submittedName>
</protein>
<accession>A0A3M3FI71</accession>
<name>A0A3M3FI71_PSESG</name>
<dbReference type="EMBL" id="RBOM01000226">
    <property type="protein sequence ID" value="RMM61601.1"/>
    <property type="molecule type" value="Genomic_DNA"/>
</dbReference>
<evidence type="ECO:0000313" key="2">
    <source>
        <dbReference type="Proteomes" id="UP000279057"/>
    </source>
</evidence>
<comment type="caution">
    <text evidence="1">The sequence shown here is derived from an EMBL/GenBank/DDBJ whole genome shotgun (WGS) entry which is preliminary data.</text>
</comment>
<dbReference type="Proteomes" id="UP000279057">
    <property type="component" value="Unassembled WGS sequence"/>
</dbReference>
<gene>
    <name evidence="1" type="ORF">ALQ74_200060</name>
</gene>
<evidence type="ECO:0000313" key="1">
    <source>
        <dbReference type="EMBL" id="RMM61601.1"/>
    </source>
</evidence>
<proteinExistence type="predicted"/>
<sequence>MPIRWLNITQLTTLFALSALWITRKLLMGAGGLLNAGDRAKKPLTRCITPFMVALSTDVIFIDGRNAGSLPELLRNLRCENSNGL</sequence>
<dbReference type="AlphaFoldDB" id="A0A3M3FI71"/>
<organism evidence="1 2">
    <name type="scientific">Pseudomonas savastanoi pv. glycinea</name>
    <name type="common">Pseudomonas syringae pv. glycinea</name>
    <dbReference type="NCBI Taxonomy" id="318"/>
    <lineage>
        <taxon>Bacteria</taxon>
        <taxon>Pseudomonadati</taxon>
        <taxon>Pseudomonadota</taxon>
        <taxon>Gammaproteobacteria</taxon>
        <taxon>Pseudomonadales</taxon>
        <taxon>Pseudomonadaceae</taxon>
        <taxon>Pseudomonas</taxon>
    </lineage>
</organism>